<dbReference type="GO" id="GO:0055085">
    <property type="term" value="P:transmembrane transport"/>
    <property type="evidence" value="ECO:0007669"/>
    <property type="project" value="InterPro"/>
</dbReference>
<dbReference type="SUPFAM" id="SSF81345">
    <property type="entry name" value="ABC transporter involved in vitamin B12 uptake, BtuC"/>
    <property type="match status" value="1"/>
</dbReference>
<dbReference type="Gene3D" id="1.10.3470.10">
    <property type="entry name" value="ABC transporter involved in vitamin B12 uptake, BtuC"/>
    <property type="match status" value="1"/>
</dbReference>
<gene>
    <name evidence="8" type="ORF">KL86DES1_10563</name>
</gene>
<reference evidence="8" key="1">
    <citation type="submission" date="2016-08" db="EMBL/GenBank/DDBJ databases">
        <authorList>
            <person name="Seilhamer J.J."/>
        </authorList>
    </citation>
    <scope>NUCLEOTIDE SEQUENCE</scope>
    <source>
        <strain evidence="8">86-1</strain>
    </source>
</reference>
<feature type="transmembrane region" description="Helical" evidence="7">
    <location>
        <begin position="189"/>
        <end position="220"/>
    </location>
</feature>
<dbReference type="RefSeq" id="WP_179979414.1">
    <property type="nucleotide sequence ID" value="NZ_LT608333.1"/>
</dbReference>
<evidence type="ECO:0000256" key="3">
    <source>
        <dbReference type="ARBA" id="ARBA00022692"/>
    </source>
</evidence>
<dbReference type="PANTHER" id="PTHR30477">
    <property type="entry name" value="ABC-TRANSPORTER METAL-BINDING PROTEIN"/>
    <property type="match status" value="1"/>
</dbReference>
<evidence type="ECO:0000313" key="8">
    <source>
        <dbReference type="EMBL" id="SCM70690.1"/>
    </source>
</evidence>
<feature type="transmembrane region" description="Helical" evidence="7">
    <location>
        <begin position="105"/>
        <end position="127"/>
    </location>
</feature>
<dbReference type="AlphaFoldDB" id="A0A212KZJ2"/>
<dbReference type="Pfam" id="PF00950">
    <property type="entry name" value="ABC-3"/>
    <property type="match status" value="1"/>
</dbReference>
<dbReference type="InterPro" id="IPR037294">
    <property type="entry name" value="ABC_BtuC-like"/>
</dbReference>
<dbReference type="PANTHER" id="PTHR30477:SF0">
    <property type="entry name" value="METAL TRANSPORT SYSTEM MEMBRANE PROTEIN TM_0125-RELATED"/>
    <property type="match status" value="1"/>
</dbReference>
<feature type="transmembrane region" description="Helical" evidence="7">
    <location>
        <begin position="23"/>
        <end position="43"/>
    </location>
</feature>
<evidence type="ECO:0000256" key="6">
    <source>
        <dbReference type="RuleBase" id="RU003943"/>
    </source>
</evidence>
<comment type="similarity">
    <text evidence="2 6">Belongs to the ABC-3 integral membrane protein family.</text>
</comment>
<keyword evidence="5 7" id="KW-0472">Membrane</keyword>
<dbReference type="GO" id="GO:0043190">
    <property type="term" value="C:ATP-binding cassette (ABC) transporter complex"/>
    <property type="evidence" value="ECO:0007669"/>
    <property type="project" value="InterPro"/>
</dbReference>
<feature type="transmembrane region" description="Helical" evidence="7">
    <location>
        <begin position="262"/>
        <end position="281"/>
    </location>
</feature>
<feature type="transmembrane region" description="Helical" evidence="7">
    <location>
        <begin position="147"/>
        <end position="168"/>
    </location>
</feature>
<keyword evidence="3 6" id="KW-0812">Transmembrane</keyword>
<keyword evidence="6" id="KW-0813">Transport</keyword>
<protein>
    <submittedName>
        <fullName evidence="8">ABC-3 protein</fullName>
    </submittedName>
</protein>
<evidence type="ECO:0000256" key="5">
    <source>
        <dbReference type="ARBA" id="ARBA00023136"/>
    </source>
</evidence>
<accession>A0A212KZJ2</accession>
<evidence type="ECO:0000256" key="7">
    <source>
        <dbReference type="SAM" id="Phobius"/>
    </source>
</evidence>
<evidence type="ECO:0000256" key="2">
    <source>
        <dbReference type="ARBA" id="ARBA00008034"/>
    </source>
</evidence>
<sequence>MPDLTCIYDLLGRLPLDCLQMRFMQQAMLGLLLLAPMASVLGVEVISFRMAFFSDAIGHSAFAGVALGLILAINPRISMPIFGVLVGLGIMAVRRRSNLSGDTVIGIVFSAVVAFGLAVVSRAPGVGRDMQRFLYGDILTITEAETGFLLLLFFAMLLFQVVGYNRLLYIALNPVMARVHGVRVALWQYVFAALLALVVMFSVWAVGVLLVTALLIVPAATARNLASTAGGMFWWALVVGLSSAFIGLVLSAQEWMSTASGATVILVSCCWFGVSALVASLRGGRKSA</sequence>
<evidence type="ECO:0000256" key="4">
    <source>
        <dbReference type="ARBA" id="ARBA00022989"/>
    </source>
</evidence>
<name>A0A212KZJ2_9BACT</name>
<feature type="transmembrane region" description="Helical" evidence="7">
    <location>
        <begin position="77"/>
        <end position="93"/>
    </location>
</feature>
<dbReference type="EMBL" id="FMJC01000001">
    <property type="protein sequence ID" value="SCM70690.1"/>
    <property type="molecule type" value="Genomic_DNA"/>
</dbReference>
<dbReference type="InterPro" id="IPR001626">
    <property type="entry name" value="ABC_TroCD"/>
</dbReference>
<feature type="transmembrane region" description="Helical" evidence="7">
    <location>
        <begin position="232"/>
        <end position="250"/>
    </location>
</feature>
<keyword evidence="4 7" id="KW-1133">Transmembrane helix</keyword>
<comment type="subcellular location">
    <subcellularLocation>
        <location evidence="6">Cell membrane</location>
        <topology evidence="6">Multi-pass membrane protein</topology>
    </subcellularLocation>
    <subcellularLocation>
        <location evidence="1">Membrane</location>
        <topology evidence="1">Multi-pass membrane protein</topology>
    </subcellularLocation>
</comment>
<organism evidence="8">
    <name type="scientific">uncultured Desulfovibrio sp</name>
    <dbReference type="NCBI Taxonomy" id="167968"/>
    <lineage>
        <taxon>Bacteria</taxon>
        <taxon>Pseudomonadati</taxon>
        <taxon>Thermodesulfobacteriota</taxon>
        <taxon>Desulfovibrionia</taxon>
        <taxon>Desulfovibrionales</taxon>
        <taxon>Desulfovibrionaceae</taxon>
        <taxon>Desulfovibrio</taxon>
        <taxon>environmental samples</taxon>
    </lineage>
</organism>
<dbReference type="GO" id="GO:0010043">
    <property type="term" value="P:response to zinc ion"/>
    <property type="evidence" value="ECO:0007669"/>
    <property type="project" value="TreeGrafter"/>
</dbReference>
<proteinExistence type="inferred from homology"/>
<evidence type="ECO:0000256" key="1">
    <source>
        <dbReference type="ARBA" id="ARBA00004141"/>
    </source>
</evidence>